<comment type="caution">
    <text evidence="2">The sequence shown here is derived from an EMBL/GenBank/DDBJ whole genome shotgun (WGS) entry which is preliminary data.</text>
</comment>
<dbReference type="AlphaFoldDB" id="A0AAW0FUR6"/>
<evidence type="ECO:0000313" key="3">
    <source>
        <dbReference type="Proteomes" id="UP001385951"/>
    </source>
</evidence>
<dbReference type="Proteomes" id="UP001385951">
    <property type="component" value="Unassembled WGS sequence"/>
</dbReference>
<dbReference type="EMBL" id="JASBNA010000021">
    <property type="protein sequence ID" value="KAK7685343.1"/>
    <property type="molecule type" value="Genomic_DNA"/>
</dbReference>
<evidence type="ECO:0000256" key="1">
    <source>
        <dbReference type="SAM" id="MobiDB-lite"/>
    </source>
</evidence>
<organism evidence="2 3">
    <name type="scientific">Cerrena zonata</name>
    <dbReference type="NCBI Taxonomy" id="2478898"/>
    <lineage>
        <taxon>Eukaryota</taxon>
        <taxon>Fungi</taxon>
        <taxon>Dikarya</taxon>
        <taxon>Basidiomycota</taxon>
        <taxon>Agaricomycotina</taxon>
        <taxon>Agaricomycetes</taxon>
        <taxon>Polyporales</taxon>
        <taxon>Cerrenaceae</taxon>
        <taxon>Cerrena</taxon>
    </lineage>
</organism>
<evidence type="ECO:0000313" key="2">
    <source>
        <dbReference type="EMBL" id="KAK7685343.1"/>
    </source>
</evidence>
<reference evidence="2 3" key="1">
    <citation type="submission" date="2022-09" db="EMBL/GenBank/DDBJ databases">
        <authorList>
            <person name="Palmer J.M."/>
        </authorList>
    </citation>
    <scope>NUCLEOTIDE SEQUENCE [LARGE SCALE GENOMIC DNA]</scope>
    <source>
        <strain evidence="2 3">DSM 7382</strain>
    </source>
</reference>
<gene>
    <name evidence="2" type="ORF">QCA50_011707</name>
</gene>
<feature type="compositionally biased region" description="Polar residues" evidence="1">
    <location>
        <begin position="37"/>
        <end position="46"/>
    </location>
</feature>
<name>A0AAW0FUR6_9APHY</name>
<keyword evidence="3" id="KW-1185">Reference proteome</keyword>
<proteinExistence type="predicted"/>
<protein>
    <submittedName>
        <fullName evidence="2">Uncharacterized protein</fullName>
    </submittedName>
</protein>
<sequence length="304" mass="32318">MSSSAAIPPVPPSPGVAARRRGPKGHVLPTLPLSAFTPPNTGTSEQFPLPPSPSTINPQKVIDANVITPSGDLAQWKEEIGREIKDDQIGGVVVNLTGVSSDALEKTIADVTSSASIPVVAILVPFDLEQGIPETTPGYLSGSAKPPIILASTYAQSSPKAVEAFHWALTNGFSVDLDVQAYLRDGENAWESLEDFFANAIPRTSPIPDGKVFLSNLLPPPDDFSLPIVKLLTHPTYQAYQSHTAALSLYANVFVKFLPPVWGTPTPPTPAPTQSITPSSAEALHSWRLNPPFKGYQGKEGMEA</sequence>
<accession>A0AAW0FUR6</accession>
<feature type="region of interest" description="Disordered" evidence="1">
    <location>
        <begin position="1"/>
        <end position="52"/>
    </location>
</feature>